<feature type="domain" description="RecF/RecN/SMC N-terminal" evidence="12">
    <location>
        <begin position="1"/>
        <end position="508"/>
    </location>
</feature>
<dbReference type="Proteomes" id="UP001368500">
    <property type="component" value="Unassembled WGS sequence"/>
</dbReference>
<dbReference type="Pfam" id="PF02463">
    <property type="entry name" value="SMC_N"/>
    <property type="match status" value="1"/>
</dbReference>
<keyword evidence="7 9" id="KW-0234">DNA repair</keyword>
<evidence type="ECO:0000256" key="4">
    <source>
        <dbReference type="ARBA" id="ARBA00022741"/>
    </source>
</evidence>
<dbReference type="PIRSF" id="PIRSF003128">
    <property type="entry name" value="RecN"/>
    <property type="match status" value="1"/>
</dbReference>
<evidence type="ECO:0000256" key="7">
    <source>
        <dbReference type="ARBA" id="ARBA00023204"/>
    </source>
</evidence>
<evidence type="ECO:0000256" key="10">
    <source>
        <dbReference type="SAM" id="Coils"/>
    </source>
</evidence>
<dbReference type="InterPro" id="IPR004604">
    <property type="entry name" value="DNA_recomb/repair_RecN"/>
</dbReference>
<evidence type="ECO:0000313" key="14">
    <source>
        <dbReference type="Proteomes" id="UP001368500"/>
    </source>
</evidence>
<dbReference type="Gene3D" id="3.40.50.300">
    <property type="entry name" value="P-loop containing nucleotide triphosphate hydrolases"/>
    <property type="match status" value="2"/>
</dbReference>
<protein>
    <recommendedName>
        <fullName evidence="3 9">DNA repair protein RecN</fullName>
    </recommendedName>
    <alternativeName>
        <fullName evidence="8 9">Recombination protein N</fullName>
    </alternativeName>
</protein>
<dbReference type="NCBIfam" id="TIGR00634">
    <property type="entry name" value="recN"/>
    <property type="match status" value="1"/>
</dbReference>
<comment type="function">
    <text evidence="1 9">May be involved in recombinational repair of damaged DNA.</text>
</comment>
<reference evidence="13 14" key="1">
    <citation type="submission" date="2024-04" db="EMBL/GenBank/DDBJ databases">
        <title>Novel species of the genus Ideonella isolated from streams.</title>
        <authorList>
            <person name="Lu H."/>
        </authorList>
    </citation>
    <scope>NUCLEOTIDE SEQUENCE [LARGE SCALE GENOMIC DNA]</scope>
    <source>
        <strain evidence="13 14">BYS139W</strain>
    </source>
</reference>
<dbReference type="SUPFAM" id="SSF52540">
    <property type="entry name" value="P-loop containing nucleoside triphosphate hydrolases"/>
    <property type="match status" value="2"/>
</dbReference>
<dbReference type="PANTHER" id="PTHR11059:SF0">
    <property type="entry name" value="DNA REPAIR PROTEIN RECN"/>
    <property type="match status" value="1"/>
</dbReference>
<comment type="similarity">
    <text evidence="2 9">Belongs to the RecN family.</text>
</comment>
<evidence type="ECO:0000313" key="13">
    <source>
        <dbReference type="EMBL" id="MEK8025626.1"/>
    </source>
</evidence>
<dbReference type="RefSeq" id="WP_341373409.1">
    <property type="nucleotide sequence ID" value="NZ_JBBUTF010000005.1"/>
</dbReference>
<dbReference type="PANTHER" id="PTHR11059">
    <property type="entry name" value="DNA REPAIR PROTEIN RECN"/>
    <property type="match status" value="1"/>
</dbReference>
<evidence type="ECO:0000256" key="11">
    <source>
        <dbReference type="SAM" id="MobiDB-lite"/>
    </source>
</evidence>
<accession>A0ABU9B7D5</accession>
<gene>
    <name evidence="13" type="primary">recN</name>
    <name evidence="13" type="ORF">AACH11_06600</name>
</gene>
<keyword evidence="4" id="KW-0547">Nucleotide-binding</keyword>
<dbReference type="NCBIfam" id="NF008121">
    <property type="entry name" value="PRK10869.1"/>
    <property type="match status" value="1"/>
</dbReference>
<evidence type="ECO:0000259" key="12">
    <source>
        <dbReference type="Pfam" id="PF02463"/>
    </source>
</evidence>
<keyword evidence="6" id="KW-0067">ATP-binding</keyword>
<keyword evidence="14" id="KW-1185">Reference proteome</keyword>
<keyword evidence="10" id="KW-0175">Coiled coil</keyword>
<evidence type="ECO:0000256" key="6">
    <source>
        <dbReference type="ARBA" id="ARBA00022840"/>
    </source>
</evidence>
<evidence type="ECO:0000256" key="9">
    <source>
        <dbReference type="PIRNR" id="PIRNR003128"/>
    </source>
</evidence>
<proteinExistence type="inferred from homology"/>
<name>A0ABU9B7D5_9BURK</name>
<organism evidence="13 14">
    <name type="scientific">Pseudaquabacterium rugosum</name>
    <dbReference type="NCBI Taxonomy" id="2984194"/>
    <lineage>
        <taxon>Bacteria</taxon>
        <taxon>Pseudomonadati</taxon>
        <taxon>Pseudomonadota</taxon>
        <taxon>Betaproteobacteria</taxon>
        <taxon>Burkholderiales</taxon>
        <taxon>Sphaerotilaceae</taxon>
        <taxon>Pseudaquabacterium</taxon>
    </lineage>
</organism>
<evidence type="ECO:0000256" key="1">
    <source>
        <dbReference type="ARBA" id="ARBA00003618"/>
    </source>
</evidence>
<evidence type="ECO:0000256" key="5">
    <source>
        <dbReference type="ARBA" id="ARBA00022763"/>
    </source>
</evidence>
<sequence>MLRRLTLRDFVIVQTLELDFHGGFSVLTGETGAGKSILIDALQLALGNRGDAGVVREGAARAEISAEFDTPDAVRPWLEEAGFDHTEAALLLRRTVDAQGKSRAWINGSPATVAQLREAAAWLVDIHGQHAWQGLTRPGDVRALLDRQAGVDAGPMNAAWAARRQAAEALQRAERQQAELARERERLSWQLEEIDRLAPAEGEWAELSAEQQRLAHAQSLIDAAQQSLQWLSETEEHNAEALLGRALDGLGDVLAHDSAHLQPLVDTLQSAQAALRDAVHGLSAYLADAEPEPDRLAEVDARLGAWLTLARRYRRSPPDLPALRLQWRTELAALDAAADLDALRATLTRTDQAWRETARAVSALRQRAAGPLATSVTQAMQQLGMAGGRFEVALLPLDEPSPHGLEQPELRVAGHAGSTPRALAKVASGGELSRLALAIAVTTVQADPDGAATLIFDEIDAGIGGAVGDTVGALMKQLGRNRQVLAVTHLAQVAACADQHYVVAKQAQADGRTASHVAPVQGPARVAEVARMLGGERMAGTSLAHAQAMLQQTRTRPTAPDEGTPGMPAARRRASKT</sequence>
<comment type="caution">
    <text evidence="13">The sequence shown here is derived from an EMBL/GenBank/DDBJ whole genome shotgun (WGS) entry which is preliminary data.</text>
</comment>
<evidence type="ECO:0000256" key="2">
    <source>
        <dbReference type="ARBA" id="ARBA00009441"/>
    </source>
</evidence>
<dbReference type="InterPro" id="IPR027417">
    <property type="entry name" value="P-loop_NTPase"/>
</dbReference>
<evidence type="ECO:0000256" key="8">
    <source>
        <dbReference type="ARBA" id="ARBA00033408"/>
    </source>
</evidence>
<dbReference type="InterPro" id="IPR003395">
    <property type="entry name" value="RecF/RecN/SMC_N"/>
</dbReference>
<feature type="region of interest" description="Disordered" evidence="11">
    <location>
        <begin position="548"/>
        <end position="577"/>
    </location>
</feature>
<dbReference type="CDD" id="cd03241">
    <property type="entry name" value="ABC_RecN"/>
    <property type="match status" value="2"/>
</dbReference>
<evidence type="ECO:0000256" key="3">
    <source>
        <dbReference type="ARBA" id="ARBA00021315"/>
    </source>
</evidence>
<keyword evidence="5 9" id="KW-0227">DNA damage</keyword>
<dbReference type="EMBL" id="JBBUTF010000005">
    <property type="protein sequence ID" value="MEK8025626.1"/>
    <property type="molecule type" value="Genomic_DNA"/>
</dbReference>
<feature type="coiled-coil region" evidence="10">
    <location>
        <begin position="159"/>
        <end position="227"/>
    </location>
</feature>